<keyword evidence="2" id="KW-1185">Reference proteome</keyword>
<sequence>MGTTVSNPPLTNVQVELLKLFSVDLPEEQLIELKRVMAKFLLDHARDRADEIWDEKGYSDEKLDNLLK</sequence>
<organism evidence="1 2">
    <name type="scientific">Sphingobacterium tenebrionis</name>
    <dbReference type="NCBI Taxonomy" id="3111775"/>
    <lineage>
        <taxon>Bacteria</taxon>
        <taxon>Pseudomonadati</taxon>
        <taxon>Bacteroidota</taxon>
        <taxon>Sphingobacteriia</taxon>
        <taxon>Sphingobacteriales</taxon>
        <taxon>Sphingobacteriaceae</taxon>
        <taxon>Sphingobacterium</taxon>
    </lineage>
</organism>
<dbReference type="EMBL" id="JAYLLN010000010">
    <property type="protein sequence ID" value="MEI5984493.1"/>
    <property type="molecule type" value="Genomic_DNA"/>
</dbReference>
<comment type="caution">
    <text evidence="1">The sequence shown here is derived from an EMBL/GenBank/DDBJ whole genome shotgun (WGS) entry which is preliminary data.</text>
</comment>
<gene>
    <name evidence="1" type="ORF">VJ786_06220</name>
</gene>
<protein>
    <submittedName>
        <fullName evidence="1">Uncharacterized protein</fullName>
    </submittedName>
</protein>
<proteinExistence type="predicted"/>
<accession>A0ABU8I4F6</accession>
<evidence type="ECO:0000313" key="2">
    <source>
        <dbReference type="Proteomes" id="UP001363035"/>
    </source>
</evidence>
<evidence type="ECO:0000313" key="1">
    <source>
        <dbReference type="EMBL" id="MEI5984493.1"/>
    </source>
</evidence>
<dbReference type="RefSeq" id="WP_134776620.1">
    <property type="nucleotide sequence ID" value="NZ_JAYLLN010000010.1"/>
</dbReference>
<dbReference type="Proteomes" id="UP001363035">
    <property type="component" value="Unassembled WGS sequence"/>
</dbReference>
<reference evidence="1 2" key="1">
    <citation type="submission" date="2024-01" db="EMBL/GenBank/DDBJ databases">
        <title>Sphingobacterium tenebrionis sp. nov., a novel endophyte isolated from tenebrio molitor intestines.</title>
        <authorList>
            <person name="Zhang C."/>
        </authorList>
    </citation>
    <scope>NUCLEOTIDE SEQUENCE [LARGE SCALE GENOMIC DNA]</scope>
    <source>
        <strain evidence="1 2">PU5-4</strain>
    </source>
</reference>
<name>A0ABU8I4F6_9SPHI</name>